<dbReference type="RefSeq" id="WP_058310940.1">
    <property type="nucleotide sequence ID" value="NZ_CYTW01000001.1"/>
</dbReference>
<dbReference type="Proteomes" id="UP000051870">
    <property type="component" value="Unassembled WGS sequence"/>
</dbReference>
<keyword evidence="2" id="KW-1003">Cell membrane</keyword>
<evidence type="ECO:0000256" key="5">
    <source>
        <dbReference type="ARBA" id="ARBA00023136"/>
    </source>
</evidence>
<evidence type="ECO:0000256" key="3">
    <source>
        <dbReference type="ARBA" id="ARBA00022692"/>
    </source>
</evidence>
<gene>
    <name evidence="7" type="primary">lptG</name>
    <name evidence="7" type="ORF">PH7735_01861</name>
</gene>
<dbReference type="AlphaFoldDB" id="A0A0P1I7E7"/>
<dbReference type="EMBL" id="CYTW01000001">
    <property type="protein sequence ID" value="CUJ95385.1"/>
    <property type="molecule type" value="Genomic_DNA"/>
</dbReference>
<evidence type="ECO:0000256" key="6">
    <source>
        <dbReference type="SAM" id="Phobius"/>
    </source>
</evidence>
<evidence type="ECO:0000256" key="4">
    <source>
        <dbReference type="ARBA" id="ARBA00022989"/>
    </source>
</evidence>
<keyword evidence="8" id="KW-1185">Reference proteome</keyword>
<protein>
    <submittedName>
        <fullName evidence="7">Lipopolysaccharide export system permease protein LptG</fullName>
    </submittedName>
</protein>
<dbReference type="STRING" id="1715693.PH7735_01861"/>
<dbReference type="PANTHER" id="PTHR33529">
    <property type="entry name" value="SLR0882 PROTEIN-RELATED"/>
    <property type="match status" value="1"/>
</dbReference>
<name>A0A0P1I7E7_9RHOB</name>
<reference evidence="8" key="1">
    <citation type="submission" date="2015-09" db="EMBL/GenBank/DDBJ databases">
        <authorList>
            <person name="Rodrigo-Torres Lidia"/>
            <person name="Arahal R.David."/>
        </authorList>
    </citation>
    <scope>NUCLEOTIDE SEQUENCE [LARGE SCALE GENOMIC DNA]</scope>
    <source>
        <strain evidence="8">CECT 7735</strain>
    </source>
</reference>
<sequence>MTIHFYFARKFLWVFFGIFALFFALIELVDLMEHVRHFDVEKIGFDQVLRLTLLNAPAAMYQILPLLVILSTVALFQSLARSSELVVVRASGRSALISLLSPITVTFLMGVLAVTMVNPIVAITSTRFSELKESFDSGGKSALSISAEGLWLRQGSERGQAVIHADRTNPDASYFYDLTIVLYAKDGGPVTRIEAEAAALNEGAWELYNAKAWPLHAGLNPEENSKHHDVLRVESSLTKDRIRDSFGSPSAISVWDLPQFIDDLEEAGFSARRHEVWLQMELAQPLFLVAMMLISASFTMRHTRAGKTGVAVLAAVMTGFGMYYVRNFAQILGENGQIPVALAAWAPPIASVMLALGLLLHMEDG</sequence>
<feature type="transmembrane region" description="Helical" evidence="6">
    <location>
        <begin position="53"/>
        <end position="76"/>
    </location>
</feature>
<keyword evidence="4 6" id="KW-1133">Transmembrane helix</keyword>
<feature type="transmembrane region" description="Helical" evidence="6">
    <location>
        <begin position="338"/>
        <end position="360"/>
    </location>
</feature>
<comment type="subcellular location">
    <subcellularLocation>
        <location evidence="1">Cell membrane</location>
        <topology evidence="1">Multi-pass membrane protein</topology>
    </subcellularLocation>
</comment>
<feature type="transmembrane region" description="Helical" evidence="6">
    <location>
        <begin position="12"/>
        <end position="32"/>
    </location>
</feature>
<evidence type="ECO:0000256" key="2">
    <source>
        <dbReference type="ARBA" id="ARBA00022475"/>
    </source>
</evidence>
<dbReference type="InterPro" id="IPR030923">
    <property type="entry name" value="LptG"/>
</dbReference>
<accession>A0A0P1I7E7</accession>
<dbReference type="GeneID" id="83880899"/>
<proteinExistence type="predicted"/>
<evidence type="ECO:0000313" key="7">
    <source>
        <dbReference type="EMBL" id="CUJ95385.1"/>
    </source>
</evidence>
<feature type="transmembrane region" description="Helical" evidence="6">
    <location>
        <begin position="96"/>
        <end position="123"/>
    </location>
</feature>
<dbReference type="GO" id="GO:0055085">
    <property type="term" value="P:transmembrane transport"/>
    <property type="evidence" value="ECO:0007669"/>
    <property type="project" value="InterPro"/>
</dbReference>
<feature type="transmembrane region" description="Helical" evidence="6">
    <location>
        <begin position="282"/>
        <end position="300"/>
    </location>
</feature>
<dbReference type="InterPro" id="IPR005495">
    <property type="entry name" value="LptG/LptF_permease"/>
</dbReference>
<organism evidence="7 8">
    <name type="scientific">Shimia thalassica</name>
    <dbReference type="NCBI Taxonomy" id="1715693"/>
    <lineage>
        <taxon>Bacteria</taxon>
        <taxon>Pseudomonadati</taxon>
        <taxon>Pseudomonadota</taxon>
        <taxon>Alphaproteobacteria</taxon>
        <taxon>Rhodobacterales</taxon>
        <taxon>Roseobacteraceae</taxon>
    </lineage>
</organism>
<dbReference type="Pfam" id="PF03739">
    <property type="entry name" value="LptF_LptG"/>
    <property type="match status" value="1"/>
</dbReference>
<keyword evidence="5 6" id="KW-0472">Membrane</keyword>
<dbReference type="GO" id="GO:0043190">
    <property type="term" value="C:ATP-binding cassette (ABC) transporter complex"/>
    <property type="evidence" value="ECO:0007669"/>
    <property type="project" value="InterPro"/>
</dbReference>
<evidence type="ECO:0000256" key="1">
    <source>
        <dbReference type="ARBA" id="ARBA00004651"/>
    </source>
</evidence>
<keyword evidence="3 6" id="KW-0812">Transmembrane</keyword>
<dbReference type="GO" id="GO:0015920">
    <property type="term" value="P:lipopolysaccharide transport"/>
    <property type="evidence" value="ECO:0007669"/>
    <property type="project" value="TreeGrafter"/>
</dbReference>
<dbReference type="PANTHER" id="PTHR33529:SF2">
    <property type="entry name" value="LIPOPOLYSACCHARIDE EXPORT SYSTEM PERMEASE PROTEIN LPTG"/>
    <property type="match status" value="1"/>
</dbReference>
<feature type="transmembrane region" description="Helical" evidence="6">
    <location>
        <begin position="306"/>
        <end position="326"/>
    </location>
</feature>
<evidence type="ECO:0000313" key="8">
    <source>
        <dbReference type="Proteomes" id="UP000051870"/>
    </source>
</evidence>
<dbReference type="NCBIfam" id="TIGR04408">
    <property type="entry name" value="LptG_lptG"/>
    <property type="match status" value="1"/>
</dbReference>